<keyword evidence="5 7" id="KW-0472">Membrane</keyword>
<evidence type="ECO:0000256" key="5">
    <source>
        <dbReference type="ARBA" id="ARBA00023136"/>
    </source>
</evidence>
<evidence type="ECO:0000256" key="6">
    <source>
        <dbReference type="SAM" id="MobiDB-lite"/>
    </source>
</evidence>
<evidence type="ECO:0000313" key="9">
    <source>
        <dbReference type="EMBL" id="UOE17721.1"/>
    </source>
</evidence>
<feature type="transmembrane region" description="Helical" evidence="7">
    <location>
        <begin position="100"/>
        <end position="119"/>
    </location>
</feature>
<proteinExistence type="predicted"/>
<comment type="subcellular location">
    <subcellularLocation>
        <location evidence="1">Cell membrane</location>
        <topology evidence="1">Multi-pass membrane protein</topology>
    </subcellularLocation>
</comment>
<evidence type="ECO:0000256" key="4">
    <source>
        <dbReference type="ARBA" id="ARBA00022989"/>
    </source>
</evidence>
<keyword evidence="10" id="KW-1185">Reference proteome</keyword>
<evidence type="ECO:0000259" key="8">
    <source>
        <dbReference type="Pfam" id="PF06271"/>
    </source>
</evidence>
<protein>
    <submittedName>
        <fullName evidence="9">RDD family protein</fullName>
    </submittedName>
</protein>
<dbReference type="PANTHER" id="PTHR36115">
    <property type="entry name" value="PROLINE-RICH ANTIGEN HOMOLOG-RELATED"/>
    <property type="match status" value="1"/>
</dbReference>
<dbReference type="EMBL" id="CP063196">
    <property type="protein sequence ID" value="UOE17721.1"/>
    <property type="molecule type" value="Genomic_DNA"/>
</dbReference>
<dbReference type="RefSeq" id="WP_084012733.1">
    <property type="nucleotide sequence ID" value="NZ_CP063196.1"/>
</dbReference>
<keyword evidence="4 7" id="KW-1133">Transmembrane helix</keyword>
<evidence type="ECO:0000256" key="3">
    <source>
        <dbReference type="ARBA" id="ARBA00022692"/>
    </source>
</evidence>
<dbReference type="Proteomes" id="UP000265719">
    <property type="component" value="Chromosome"/>
</dbReference>
<feature type="compositionally biased region" description="Basic and acidic residues" evidence="6">
    <location>
        <begin position="1"/>
        <end position="10"/>
    </location>
</feature>
<feature type="region of interest" description="Disordered" evidence="6">
    <location>
        <begin position="1"/>
        <end position="22"/>
    </location>
</feature>
<feature type="transmembrane region" description="Helical" evidence="7">
    <location>
        <begin position="64"/>
        <end position="88"/>
    </location>
</feature>
<organism evidence="9 10">
    <name type="scientific">Thermobifida halotolerans</name>
    <dbReference type="NCBI Taxonomy" id="483545"/>
    <lineage>
        <taxon>Bacteria</taxon>
        <taxon>Bacillati</taxon>
        <taxon>Actinomycetota</taxon>
        <taxon>Actinomycetes</taxon>
        <taxon>Streptosporangiales</taxon>
        <taxon>Nocardiopsidaceae</taxon>
        <taxon>Thermobifida</taxon>
    </lineage>
</organism>
<evidence type="ECO:0000313" key="10">
    <source>
        <dbReference type="Proteomes" id="UP000265719"/>
    </source>
</evidence>
<feature type="transmembrane region" description="Helical" evidence="7">
    <location>
        <begin position="161"/>
        <end position="187"/>
    </location>
</feature>
<dbReference type="InterPro" id="IPR010432">
    <property type="entry name" value="RDD"/>
</dbReference>
<sequence>MTHPPPRDPRATAAHGPGQWPVPRPPVAYTGYGHPLSASVPGTARRHGLASWGQRCLARLLDTCFVAVPLGVVLVLAWLLWFFLALLADRTVESASSGSMIFMSVCGFLACTLYDVIFLRNWGRTPGRMIAGIVVVPVNGAPRIPLDALVARSALFQLPALATWAPVWALVLAYGLWAVLFCLWPLWDAPSRQGVHDKVARTVVLRQD</sequence>
<dbReference type="GO" id="GO:0005886">
    <property type="term" value="C:plasma membrane"/>
    <property type="evidence" value="ECO:0007669"/>
    <property type="project" value="UniProtKB-SubCell"/>
</dbReference>
<evidence type="ECO:0000256" key="2">
    <source>
        <dbReference type="ARBA" id="ARBA00022475"/>
    </source>
</evidence>
<feature type="domain" description="RDD" evidence="8">
    <location>
        <begin position="49"/>
        <end position="200"/>
    </location>
</feature>
<evidence type="ECO:0000256" key="7">
    <source>
        <dbReference type="SAM" id="Phobius"/>
    </source>
</evidence>
<dbReference type="AlphaFoldDB" id="A0AA97LTF1"/>
<dbReference type="Pfam" id="PF06271">
    <property type="entry name" value="RDD"/>
    <property type="match status" value="1"/>
</dbReference>
<dbReference type="InterPro" id="IPR051791">
    <property type="entry name" value="Pra-immunoreactive"/>
</dbReference>
<accession>A0AA97LTF1</accession>
<keyword evidence="2" id="KW-1003">Cell membrane</keyword>
<gene>
    <name evidence="9" type="ORF">NI17_012455</name>
</gene>
<dbReference type="KEGG" id="thao:NI17_012455"/>
<keyword evidence="3 7" id="KW-0812">Transmembrane</keyword>
<evidence type="ECO:0000256" key="1">
    <source>
        <dbReference type="ARBA" id="ARBA00004651"/>
    </source>
</evidence>
<reference evidence="9" key="1">
    <citation type="submission" date="2020-10" db="EMBL/GenBank/DDBJ databases">
        <title>De novo genome project of the cellulose decomposer Thermobifida halotolerans type strain.</title>
        <authorList>
            <person name="Nagy I."/>
            <person name="Horvath B."/>
            <person name="Kukolya J."/>
            <person name="Nagy I."/>
            <person name="Orsini M."/>
        </authorList>
    </citation>
    <scope>NUCLEOTIDE SEQUENCE</scope>
    <source>
        <strain evidence="9">DSM 44931</strain>
    </source>
</reference>
<name>A0AA97LTF1_9ACTN</name>